<dbReference type="AlphaFoldDB" id="A0A919B7R9"/>
<sequence length="89" mass="9623">MSRAYRITYTQAAYQDLIKLGQLLADEVTAAIDAEITPDPHGGTSMERPLGGGRWDRVALAGGWATVRYLVSDAPGIDPPMITVIRIIP</sequence>
<organism evidence="1 2">
    <name type="scientific">Streptomyces mashuensis</name>
    <dbReference type="NCBI Taxonomy" id="33904"/>
    <lineage>
        <taxon>Bacteria</taxon>
        <taxon>Bacillati</taxon>
        <taxon>Actinomycetota</taxon>
        <taxon>Actinomycetes</taxon>
        <taxon>Kitasatosporales</taxon>
        <taxon>Streptomycetaceae</taxon>
        <taxon>Streptomyces</taxon>
    </lineage>
</organism>
<evidence type="ECO:0000313" key="1">
    <source>
        <dbReference type="EMBL" id="GHF64992.1"/>
    </source>
</evidence>
<reference evidence="1" key="2">
    <citation type="submission" date="2020-09" db="EMBL/GenBank/DDBJ databases">
        <authorList>
            <person name="Sun Q."/>
            <person name="Ohkuma M."/>
        </authorList>
    </citation>
    <scope>NUCLEOTIDE SEQUENCE</scope>
    <source>
        <strain evidence="1">JCM 4059</strain>
    </source>
</reference>
<comment type="caution">
    <text evidence="1">The sequence shown here is derived from an EMBL/GenBank/DDBJ whole genome shotgun (WGS) entry which is preliminary data.</text>
</comment>
<keyword evidence="2" id="KW-1185">Reference proteome</keyword>
<gene>
    <name evidence="1" type="ORF">GCM10010218_53060</name>
</gene>
<evidence type="ECO:0000313" key="2">
    <source>
        <dbReference type="Proteomes" id="UP000638313"/>
    </source>
</evidence>
<dbReference type="Proteomes" id="UP000638313">
    <property type="component" value="Unassembled WGS sequence"/>
</dbReference>
<protein>
    <submittedName>
        <fullName evidence="1">Uncharacterized protein</fullName>
    </submittedName>
</protein>
<proteinExistence type="predicted"/>
<reference evidence="1" key="1">
    <citation type="journal article" date="2014" name="Int. J. Syst. Evol. Microbiol.">
        <title>Complete genome sequence of Corynebacterium casei LMG S-19264T (=DSM 44701T), isolated from a smear-ripened cheese.</title>
        <authorList>
            <consortium name="US DOE Joint Genome Institute (JGI-PGF)"/>
            <person name="Walter F."/>
            <person name="Albersmeier A."/>
            <person name="Kalinowski J."/>
            <person name="Ruckert C."/>
        </authorList>
    </citation>
    <scope>NUCLEOTIDE SEQUENCE</scope>
    <source>
        <strain evidence="1">JCM 4059</strain>
    </source>
</reference>
<dbReference type="RefSeq" id="WP_190132242.1">
    <property type="nucleotide sequence ID" value="NZ_BNBD01000014.1"/>
</dbReference>
<dbReference type="EMBL" id="BNBD01000014">
    <property type="protein sequence ID" value="GHF64992.1"/>
    <property type="molecule type" value="Genomic_DNA"/>
</dbReference>
<name>A0A919B7R9_9ACTN</name>
<accession>A0A919B7R9</accession>